<dbReference type="SUPFAM" id="SSF50494">
    <property type="entry name" value="Trypsin-like serine proteases"/>
    <property type="match status" value="1"/>
</dbReference>
<dbReference type="PANTHER" id="PTHR24253">
    <property type="entry name" value="TRANSMEMBRANE PROTEASE SERINE"/>
    <property type="match status" value="1"/>
</dbReference>
<organism evidence="5 6">
    <name type="scientific">Staurois parvus</name>
    <dbReference type="NCBI Taxonomy" id="386267"/>
    <lineage>
        <taxon>Eukaryota</taxon>
        <taxon>Metazoa</taxon>
        <taxon>Chordata</taxon>
        <taxon>Craniata</taxon>
        <taxon>Vertebrata</taxon>
        <taxon>Euteleostomi</taxon>
        <taxon>Amphibia</taxon>
        <taxon>Batrachia</taxon>
        <taxon>Anura</taxon>
        <taxon>Neobatrachia</taxon>
        <taxon>Ranoidea</taxon>
        <taxon>Ranidae</taxon>
        <taxon>Staurois</taxon>
    </lineage>
</organism>
<dbReference type="InterPro" id="IPR033116">
    <property type="entry name" value="TRYPSIN_SER"/>
</dbReference>
<name>A0ABN9GPT1_9NEOB</name>
<dbReference type="InterPro" id="IPR001254">
    <property type="entry name" value="Trypsin_dom"/>
</dbReference>
<feature type="chain" id="PRO_5046929457" description="Peptidase S1 domain-containing protein" evidence="3">
    <location>
        <begin position="20"/>
        <end position="332"/>
    </location>
</feature>
<dbReference type="InterPro" id="IPR043504">
    <property type="entry name" value="Peptidase_S1_PA_chymotrypsin"/>
</dbReference>
<dbReference type="PROSITE" id="PS50240">
    <property type="entry name" value="TRYPSIN_DOM"/>
    <property type="match status" value="1"/>
</dbReference>
<gene>
    <name evidence="5" type="ORF">SPARVUS_LOCUS14543210</name>
</gene>
<feature type="signal peptide" evidence="3">
    <location>
        <begin position="1"/>
        <end position="19"/>
    </location>
</feature>
<feature type="domain" description="Peptidase S1" evidence="4">
    <location>
        <begin position="33"/>
        <end position="274"/>
    </location>
</feature>
<dbReference type="Pfam" id="PF00089">
    <property type="entry name" value="Trypsin"/>
    <property type="match status" value="1"/>
</dbReference>
<keyword evidence="2" id="KW-0472">Membrane</keyword>
<evidence type="ECO:0000256" key="1">
    <source>
        <dbReference type="ARBA" id="ARBA00023157"/>
    </source>
</evidence>
<dbReference type="Proteomes" id="UP001162483">
    <property type="component" value="Unassembled WGS sequence"/>
</dbReference>
<evidence type="ECO:0000313" key="6">
    <source>
        <dbReference type="Proteomes" id="UP001162483"/>
    </source>
</evidence>
<protein>
    <recommendedName>
        <fullName evidence="4">Peptidase S1 domain-containing protein</fullName>
    </recommendedName>
</protein>
<sequence>MHGAVLTGVAVCIWGGVKCLVLTGSVSTVHERIVGGSDANIDDYPWQVNVRYNSESACGGSIISSQWILTACHCFPEEHALADYEAIFGTTSLIQTDPNTQTVLFEAVYKNPTYSADAHVGDIAVVKLKTPLTLTTGVGTISLLAASVQIPPGLICSVTGWGNINQGVALPIPRTLQVGRVQVISSRTCNCLHKIDASSDYHITIQSDMICAGYKEGTVDACQGDSGGPLACYINNKWYQVGVVSWGDQCGAKNRPGVYTLPSAHIDWIKSLVTDCQVDSITIDQAPIPDNENGCQAADGAIYPYPNRGTAILVTFITLPLYWLSAYLLTNL</sequence>
<dbReference type="EMBL" id="CATNWA010019111">
    <property type="protein sequence ID" value="CAI9611360.1"/>
    <property type="molecule type" value="Genomic_DNA"/>
</dbReference>
<evidence type="ECO:0000259" key="4">
    <source>
        <dbReference type="PROSITE" id="PS50240"/>
    </source>
</evidence>
<keyword evidence="2" id="KW-1133">Transmembrane helix</keyword>
<evidence type="ECO:0000256" key="2">
    <source>
        <dbReference type="SAM" id="Phobius"/>
    </source>
</evidence>
<feature type="transmembrane region" description="Helical" evidence="2">
    <location>
        <begin position="311"/>
        <end position="330"/>
    </location>
</feature>
<dbReference type="SMART" id="SM00020">
    <property type="entry name" value="Tryp_SPc"/>
    <property type="match status" value="1"/>
</dbReference>
<dbReference type="PANTHER" id="PTHR24253:SF169">
    <property type="entry name" value="PROSTASIN"/>
    <property type="match status" value="1"/>
</dbReference>
<keyword evidence="6" id="KW-1185">Reference proteome</keyword>
<comment type="caution">
    <text evidence="5">The sequence shown here is derived from an EMBL/GenBank/DDBJ whole genome shotgun (WGS) entry which is preliminary data.</text>
</comment>
<dbReference type="CDD" id="cd00190">
    <property type="entry name" value="Tryp_SPc"/>
    <property type="match status" value="1"/>
</dbReference>
<evidence type="ECO:0000256" key="3">
    <source>
        <dbReference type="SAM" id="SignalP"/>
    </source>
</evidence>
<dbReference type="PROSITE" id="PS00135">
    <property type="entry name" value="TRYPSIN_SER"/>
    <property type="match status" value="1"/>
</dbReference>
<accession>A0ABN9GPT1</accession>
<dbReference type="PRINTS" id="PR00722">
    <property type="entry name" value="CHYMOTRYPSIN"/>
</dbReference>
<keyword evidence="3" id="KW-0732">Signal</keyword>
<keyword evidence="1" id="KW-1015">Disulfide bond</keyword>
<proteinExistence type="predicted"/>
<keyword evidence="2" id="KW-0812">Transmembrane</keyword>
<evidence type="ECO:0000313" key="5">
    <source>
        <dbReference type="EMBL" id="CAI9611360.1"/>
    </source>
</evidence>
<dbReference type="InterPro" id="IPR009003">
    <property type="entry name" value="Peptidase_S1_PA"/>
</dbReference>
<dbReference type="Gene3D" id="2.40.10.10">
    <property type="entry name" value="Trypsin-like serine proteases"/>
    <property type="match status" value="2"/>
</dbReference>
<dbReference type="InterPro" id="IPR001314">
    <property type="entry name" value="Peptidase_S1A"/>
</dbReference>
<reference evidence="5" key="1">
    <citation type="submission" date="2023-05" db="EMBL/GenBank/DDBJ databases">
        <authorList>
            <person name="Stuckert A."/>
        </authorList>
    </citation>
    <scope>NUCLEOTIDE SEQUENCE</scope>
</reference>